<evidence type="ECO:0000313" key="3">
    <source>
        <dbReference type="Proteomes" id="UP000215127"/>
    </source>
</evidence>
<accession>A0A1X7RGA1</accession>
<evidence type="ECO:0000313" key="2">
    <source>
        <dbReference type="EMBL" id="SMQ46444.1"/>
    </source>
</evidence>
<dbReference type="InterPro" id="IPR021833">
    <property type="entry name" value="DUF3425"/>
</dbReference>
<sequence>MSARAGANASGQSRGGVDKAWASGRVLTAEQRARKQDADRKANRFLKKEVQDRLALLEEKVMQLEASRINDGNHTPAGSGVIVTSLGTTPSIGVVVSPQPNTPFDGSLTSNTDRDIPWTGTAGNTSTFDYSHTALPQSPPIEIVPETLAGSSVTPGPAFSLPSNSHGATADVTETSLAIKGPWKTSSASSGPQAEGRDLTHFLNNLVKHIRSISPAMVCFDDRYNQDIIITAVLKGWQSLSRYQQQCPLWAVLQMVDQSIFKDCNLVERVSVLRMLHKRYLSEINVHTPAMEGPLPPWFTPQPSEALIIHEPVVDHLTWPRLRERLMPHSGVLTNKFWHVFAKNLKVSWQREPLDTIRFSPDTCLYYLASDFESSLFDIRNWRMDTSFFQEFPLLSGDIPPDSYTPMRMIAPKFGVAELEEEDKRLHSEMPESQQRRATFHGEVDLQRSMNGSAVNMTYEPVRQQFQPIMWNAGFYG</sequence>
<dbReference type="Proteomes" id="UP000215127">
    <property type="component" value="Chromosome 1"/>
</dbReference>
<dbReference type="EMBL" id="LT853692">
    <property type="protein sequence ID" value="SMQ46444.1"/>
    <property type="molecule type" value="Genomic_DNA"/>
</dbReference>
<feature type="region of interest" description="Disordered" evidence="1">
    <location>
        <begin position="1"/>
        <end position="20"/>
    </location>
</feature>
<proteinExistence type="predicted"/>
<gene>
    <name evidence="2" type="ORF">ZT3D7_G1590</name>
</gene>
<dbReference type="PANTHER" id="PTHR37012:SF7">
    <property type="entry name" value="B-ZIP TRANSCRIPTION FACTOR (EUROFUNG)-RELATED"/>
    <property type="match status" value="1"/>
</dbReference>
<dbReference type="AlphaFoldDB" id="A0A1X7RGA1"/>
<evidence type="ECO:0000256" key="1">
    <source>
        <dbReference type="SAM" id="MobiDB-lite"/>
    </source>
</evidence>
<dbReference type="Pfam" id="PF11905">
    <property type="entry name" value="DUF3425"/>
    <property type="match status" value="1"/>
</dbReference>
<organism evidence="2 3">
    <name type="scientific">Zymoseptoria tritici (strain ST99CH_3D7)</name>
    <dbReference type="NCBI Taxonomy" id="1276538"/>
    <lineage>
        <taxon>Eukaryota</taxon>
        <taxon>Fungi</taxon>
        <taxon>Dikarya</taxon>
        <taxon>Ascomycota</taxon>
        <taxon>Pezizomycotina</taxon>
        <taxon>Dothideomycetes</taxon>
        <taxon>Dothideomycetidae</taxon>
        <taxon>Mycosphaerellales</taxon>
        <taxon>Mycosphaerellaceae</taxon>
        <taxon>Zymoseptoria</taxon>
    </lineage>
</organism>
<reference evidence="2 3" key="1">
    <citation type="submission" date="2016-06" db="EMBL/GenBank/DDBJ databases">
        <authorList>
            <person name="Kjaerup R.B."/>
            <person name="Dalgaard T.S."/>
            <person name="Juul-Madsen H.R."/>
        </authorList>
    </citation>
    <scope>NUCLEOTIDE SEQUENCE [LARGE SCALE GENOMIC DNA]</scope>
</reference>
<dbReference type="PANTHER" id="PTHR37012">
    <property type="entry name" value="B-ZIP TRANSCRIPTION FACTOR (EUROFUNG)-RELATED"/>
    <property type="match status" value="1"/>
</dbReference>
<keyword evidence="3" id="KW-1185">Reference proteome</keyword>
<protein>
    <submittedName>
        <fullName evidence="2">Uncharacterized protein</fullName>
    </submittedName>
</protein>
<name>A0A1X7RGA1_ZYMT9</name>